<keyword evidence="8" id="KW-1185">Reference proteome</keyword>
<reference evidence="7 8" key="1">
    <citation type="submission" date="2021-02" db="EMBL/GenBank/DDBJ databases">
        <title>De Novo genome assembly of isolated myxobacteria.</title>
        <authorList>
            <person name="Stevens D.C."/>
        </authorList>
    </citation>
    <scope>NUCLEOTIDE SEQUENCE [LARGE SCALE GENOMIC DNA]</scope>
    <source>
        <strain evidence="8">SCPEA02</strain>
    </source>
</reference>
<dbReference type="Proteomes" id="UP000662747">
    <property type="component" value="Chromosome"/>
</dbReference>
<evidence type="ECO:0000313" key="8">
    <source>
        <dbReference type="Proteomes" id="UP000662747"/>
    </source>
</evidence>
<accession>A0ABX7P2U0</accession>
<dbReference type="InterPro" id="IPR036890">
    <property type="entry name" value="HATPase_C_sf"/>
</dbReference>
<dbReference type="SMART" id="SM00065">
    <property type="entry name" value="GAF"/>
    <property type="match status" value="2"/>
</dbReference>
<comment type="catalytic activity">
    <reaction evidence="1">
        <text>ATP + protein L-histidine = ADP + protein N-phospho-L-histidine.</text>
        <dbReference type="EC" id="2.7.13.3"/>
    </reaction>
</comment>
<dbReference type="Pfam" id="PF00512">
    <property type="entry name" value="HisKA"/>
    <property type="match status" value="1"/>
</dbReference>
<feature type="coiled-coil region" evidence="4">
    <location>
        <begin position="176"/>
        <end position="217"/>
    </location>
</feature>
<dbReference type="InterPro" id="IPR029016">
    <property type="entry name" value="GAF-like_dom_sf"/>
</dbReference>
<keyword evidence="4" id="KW-0175">Coiled coil</keyword>
<protein>
    <recommendedName>
        <fullName evidence="2">histidine kinase</fullName>
        <ecNumber evidence="2">2.7.13.3</ecNumber>
    </recommendedName>
</protein>
<dbReference type="InterPro" id="IPR003594">
    <property type="entry name" value="HATPase_dom"/>
</dbReference>
<dbReference type="PRINTS" id="PR00344">
    <property type="entry name" value="BCTRLSENSOR"/>
</dbReference>
<dbReference type="CDD" id="cd00082">
    <property type="entry name" value="HisKA"/>
    <property type="match status" value="1"/>
</dbReference>
<keyword evidence="3" id="KW-0597">Phosphoprotein</keyword>
<dbReference type="EC" id="2.7.13.3" evidence="2"/>
<dbReference type="CDD" id="cd00075">
    <property type="entry name" value="HATPase"/>
    <property type="match status" value="1"/>
</dbReference>
<feature type="region of interest" description="Disordered" evidence="5">
    <location>
        <begin position="584"/>
        <end position="603"/>
    </location>
</feature>
<evidence type="ECO:0000313" key="7">
    <source>
        <dbReference type="EMBL" id="QSQ24789.1"/>
    </source>
</evidence>
<dbReference type="Gene3D" id="1.10.287.130">
    <property type="match status" value="1"/>
</dbReference>
<evidence type="ECO:0000256" key="5">
    <source>
        <dbReference type="SAM" id="MobiDB-lite"/>
    </source>
</evidence>
<dbReference type="Pfam" id="PF02518">
    <property type="entry name" value="HATPase_c"/>
    <property type="match status" value="1"/>
</dbReference>
<organism evidence="7 8">
    <name type="scientific">Pyxidicoccus parkwayensis</name>
    <dbReference type="NCBI Taxonomy" id="2813578"/>
    <lineage>
        <taxon>Bacteria</taxon>
        <taxon>Pseudomonadati</taxon>
        <taxon>Myxococcota</taxon>
        <taxon>Myxococcia</taxon>
        <taxon>Myxococcales</taxon>
        <taxon>Cystobacterineae</taxon>
        <taxon>Myxococcaceae</taxon>
        <taxon>Pyxidicoccus</taxon>
    </lineage>
</organism>
<feature type="domain" description="Histidine kinase" evidence="6">
    <location>
        <begin position="369"/>
        <end position="586"/>
    </location>
</feature>
<dbReference type="SUPFAM" id="SSF55874">
    <property type="entry name" value="ATPase domain of HSP90 chaperone/DNA topoisomerase II/histidine kinase"/>
    <property type="match status" value="1"/>
</dbReference>
<evidence type="ECO:0000256" key="3">
    <source>
        <dbReference type="ARBA" id="ARBA00022553"/>
    </source>
</evidence>
<dbReference type="InterPro" id="IPR036097">
    <property type="entry name" value="HisK_dim/P_sf"/>
</dbReference>
<dbReference type="PANTHER" id="PTHR43547:SF2">
    <property type="entry name" value="HYBRID SIGNAL TRANSDUCTION HISTIDINE KINASE C"/>
    <property type="match status" value="1"/>
</dbReference>
<dbReference type="GO" id="GO:0016301">
    <property type="term" value="F:kinase activity"/>
    <property type="evidence" value="ECO:0007669"/>
    <property type="project" value="UniProtKB-KW"/>
</dbReference>
<dbReference type="InterPro" id="IPR005467">
    <property type="entry name" value="His_kinase_dom"/>
</dbReference>
<evidence type="ECO:0000256" key="1">
    <source>
        <dbReference type="ARBA" id="ARBA00000085"/>
    </source>
</evidence>
<evidence type="ECO:0000259" key="6">
    <source>
        <dbReference type="PROSITE" id="PS50109"/>
    </source>
</evidence>
<dbReference type="SMART" id="SM00388">
    <property type="entry name" value="HisKA"/>
    <property type="match status" value="1"/>
</dbReference>
<sequence>MSGDVRSTLRSPERLAALHRTALMDTRAEEAFDRLTRLACRILRAPMGLVSLLDEERHFCKSCIGLPEPWLSRRELPLTHSLCKYTLAAGDAFVVDDAREDPLLRECLGVAELGVVAYAGVPLVTSGQALGTFCVLDTVPRQWTEDDVHVLQDLAASVMTEVELRATRELELAARLEHARREAAEESRRRMSLLADAGELLADVARSEAALQRLAERIVPDLGDVCVVELLGGAPFSAGPRMAHVEPTGVERLRAVVCNPETREVWRAVEEPGLLRLSTWDVPASREGLGALLPRLGILQLLRVPVRTTHGVEGLLTVGRCSPEARPYPDEEVEVAQALTARIAVALENARILQQVREGVRSRDEFLSIAAHELRTPLTPLRLQLDTLRRSVAAAGLADERVTRHLERSSAQVQRLAQLVERLLDVSRVATGRLGLLLEELDLSALAMEVTDRFREEAEAAGSKLEVHTPGPVCGVWDQLRLEQVLSSLLSNAIKYGASRPIAVSVEGHGELARLCVQDQGIGLKREDTRRIFDRFERAVSARHYGGMGLGLYVAKQIIEAHGGTILVRSQPGKGSTFTVILPTSTPPRQVAGDQDTPVASSA</sequence>
<dbReference type="Gene3D" id="3.30.450.40">
    <property type="match status" value="2"/>
</dbReference>
<dbReference type="PANTHER" id="PTHR43547">
    <property type="entry name" value="TWO-COMPONENT HISTIDINE KINASE"/>
    <property type="match status" value="1"/>
</dbReference>
<dbReference type="SUPFAM" id="SSF47384">
    <property type="entry name" value="Homodimeric domain of signal transducing histidine kinase"/>
    <property type="match status" value="1"/>
</dbReference>
<dbReference type="Pfam" id="PF01590">
    <property type="entry name" value="GAF"/>
    <property type="match status" value="2"/>
</dbReference>
<dbReference type="InterPro" id="IPR003661">
    <property type="entry name" value="HisK_dim/P_dom"/>
</dbReference>
<dbReference type="PROSITE" id="PS50109">
    <property type="entry name" value="HIS_KIN"/>
    <property type="match status" value="1"/>
</dbReference>
<proteinExistence type="predicted"/>
<dbReference type="EMBL" id="CP071090">
    <property type="protein sequence ID" value="QSQ24789.1"/>
    <property type="molecule type" value="Genomic_DNA"/>
</dbReference>
<name>A0ABX7P2U0_9BACT</name>
<dbReference type="InterPro" id="IPR003018">
    <property type="entry name" value="GAF"/>
</dbReference>
<dbReference type="SUPFAM" id="SSF55781">
    <property type="entry name" value="GAF domain-like"/>
    <property type="match status" value="2"/>
</dbReference>
<dbReference type="SMART" id="SM00387">
    <property type="entry name" value="HATPase_c"/>
    <property type="match status" value="1"/>
</dbReference>
<keyword evidence="7" id="KW-0808">Transferase</keyword>
<evidence type="ECO:0000256" key="2">
    <source>
        <dbReference type="ARBA" id="ARBA00012438"/>
    </source>
</evidence>
<dbReference type="InterPro" id="IPR004358">
    <property type="entry name" value="Sig_transdc_His_kin-like_C"/>
</dbReference>
<keyword evidence="7" id="KW-0418">Kinase</keyword>
<evidence type="ECO:0000256" key="4">
    <source>
        <dbReference type="SAM" id="Coils"/>
    </source>
</evidence>
<dbReference type="Gene3D" id="3.30.565.10">
    <property type="entry name" value="Histidine kinase-like ATPase, C-terminal domain"/>
    <property type="match status" value="1"/>
</dbReference>
<gene>
    <name evidence="7" type="ORF">JY651_07555</name>
</gene>